<evidence type="ECO:0000313" key="1">
    <source>
        <dbReference type="EMBL" id="KAH7427887.1"/>
    </source>
</evidence>
<evidence type="ECO:0000313" key="2">
    <source>
        <dbReference type="Proteomes" id="UP000825935"/>
    </source>
</evidence>
<accession>A0A8T2TWL7</accession>
<name>A0A8T2TWL7_CERRI</name>
<keyword evidence="2" id="KW-1185">Reference proteome</keyword>
<dbReference type="EMBL" id="CM035415">
    <property type="protein sequence ID" value="KAH7427887.1"/>
    <property type="molecule type" value="Genomic_DNA"/>
</dbReference>
<comment type="caution">
    <text evidence="1">The sequence shown here is derived from an EMBL/GenBank/DDBJ whole genome shotgun (WGS) entry which is preliminary data.</text>
</comment>
<gene>
    <name evidence="1" type="ORF">KP509_10G065500</name>
</gene>
<reference evidence="1" key="1">
    <citation type="submission" date="2021-08" db="EMBL/GenBank/DDBJ databases">
        <title>WGS assembly of Ceratopteris richardii.</title>
        <authorList>
            <person name="Marchant D.B."/>
            <person name="Chen G."/>
            <person name="Jenkins J."/>
            <person name="Shu S."/>
            <person name="Leebens-Mack J."/>
            <person name="Grimwood J."/>
            <person name="Schmutz J."/>
            <person name="Soltis P."/>
            <person name="Soltis D."/>
            <person name="Chen Z.-H."/>
        </authorList>
    </citation>
    <scope>NUCLEOTIDE SEQUENCE</scope>
    <source>
        <strain evidence="1">Whitten #5841</strain>
        <tissue evidence="1">Leaf</tissue>
    </source>
</reference>
<organism evidence="1 2">
    <name type="scientific">Ceratopteris richardii</name>
    <name type="common">Triangle waterfern</name>
    <dbReference type="NCBI Taxonomy" id="49495"/>
    <lineage>
        <taxon>Eukaryota</taxon>
        <taxon>Viridiplantae</taxon>
        <taxon>Streptophyta</taxon>
        <taxon>Embryophyta</taxon>
        <taxon>Tracheophyta</taxon>
        <taxon>Polypodiopsida</taxon>
        <taxon>Polypodiidae</taxon>
        <taxon>Polypodiales</taxon>
        <taxon>Pteridineae</taxon>
        <taxon>Pteridaceae</taxon>
        <taxon>Parkerioideae</taxon>
        <taxon>Ceratopteris</taxon>
    </lineage>
</organism>
<dbReference type="Proteomes" id="UP000825935">
    <property type="component" value="Chromosome 10"/>
</dbReference>
<proteinExistence type="predicted"/>
<sequence length="95" mass="11068">MLQLAFAYHSHYAATHFRVLTKRRKKSTAANVLHQHSTVDCMNIRQGSIGRFHNTKHLLSSLRATSACLQQIHYNPYNSFFSIRVHFIEIMPSWP</sequence>
<dbReference type="AlphaFoldDB" id="A0A8T2TWL7"/>
<protein>
    <submittedName>
        <fullName evidence="1">Uncharacterized protein</fullName>
    </submittedName>
</protein>